<dbReference type="GO" id="GO:0016787">
    <property type="term" value="F:hydrolase activity"/>
    <property type="evidence" value="ECO:0007669"/>
    <property type="project" value="InterPro"/>
</dbReference>
<dbReference type="STRING" id="1316936.K678_03202"/>
<dbReference type="Proteomes" id="UP000015350">
    <property type="component" value="Unassembled WGS sequence"/>
</dbReference>
<dbReference type="OrthoDB" id="414934at2"/>
<protein>
    <submittedName>
        <fullName evidence="1">CbbY protein</fullName>
    </submittedName>
</protein>
<dbReference type="InterPro" id="IPR041492">
    <property type="entry name" value="HAD_2"/>
</dbReference>
<dbReference type="PANTHER" id="PTHR42896:SF2">
    <property type="entry name" value="CBBY-LIKE PROTEIN"/>
    <property type="match status" value="1"/>
</dbReference>
<dbReference type="SFLD" id="SFLDG01129">
    <property type="entry name" value="C1.5:_HAD__Beta-PGM__Phosphata"/>
    <property type="match status" value="1"/>
</dbReference>
<dbReference type="InterPro" id="IPR023214">
    <property type="entry name" value="HAD_sf"/>
</dbReference>
<accession>S9TWV6</accession>
<dbReference type="InterPro" id="IPR036412">
    <property type="entry name" value="HAD-like_sf"/>
</dbReference>
<comment type="caution">
    <text evidence="1">The sequence shown here is derived from an EMBL/GenBank/DDBJ whole genome shotgun (WGS) entry which is preliminary data.</text>
</comment>
<dbReference type="RefSeq" id="WP_021131020.1">
    <property type="nucleotide sequence ID" value="NZ_AQPH01000007.1"/>
</dbReference>
<dbReference type="EMBL" id="AQPH01000007">
    <property type="protein sequence ID" value="EPY02895.1"/>
    <property type="molecule type" value="Genomic_DNA"/>
</dbReference>
<dbReference type="InterPro" id="IPR006439">
    <property type="entry name" value="HAD-SF_hydro_IA"/>
</dbReference>
<dbReference type="eggNOG" id="COG0637">
    <property type="taxonomic scope" value="Bacteria"/>
</dbReference>
<dbReference type="InterPro" id="IPR023198">
    <property type="entry name" value="PGP-like_dom2"/>
</dbReference>
<sequence>MSLAALIFDVDGTLAETEEVHRDSFNHAFIENGLDWHWDRPLYRDLLKVAGGRERLRAFAPDVSDELVATLHAAKTAHYTRMASEGALSLRPGILPLIAQARAEGLKLALATTTSRANIVALLGPKRCDWFDVVVSGEDTPKKKPDPSVYHMVLDRLGVPARQCLVIEDSAHGVQAARTAGLDVVVTESVYTGGDDFTGALAVYPDLGSVDLDRLRRVRAAARGK</sequence>
<evidence type="ECO:0000313" key="2">
    <source>
        <dbReference type="Proteomes" id="UP000015350"/>
    </source>
</evidence>
<gene>
    <name evidence="1" type="ORF">K678_03202</name>
</gene>
<dbReference type="PATRIC" id="fig|1316936.3.peg.647"/>
<dbReference type="PANTHER" id="PTHR42896">
    <property type="entry name" value="XYLULOSE-1,5-BISPHOSPHATE (XUBP) PHOSPHATASE"/>
    <property type="match status" value="1"/>
</dbReference>
<dbReference type="AlphaFoldDB" id="S9TWV6"/>
<dbReference type="Gene3D" id="1.10.150.240">
    <property type="entry name" value="Putative phosphatase, domain 2"/>
    <property type="match status" value="1"/>
</dbReference>
<organism evidence="1 2">
    <name type="scientific">Magnetospirillum fulvum MGU-K5</name>
    <dbReference type="NCBI Taxonomy" id="1316936"/>
    <lineage>
        <taxon>Bacteria</taxon>
        <taxon>Pseudomonadati</taxon>
        <taxon>Pseudomonadota</taxon>
        <taxon>Alphaproteobacteria</taxon>
        <taxon>Rhodospirillales</taxon>
        <taxon>Rhodospirillaceae</taxon>
        <taxon>Magnetospirillum</taxon>
    </lineage>
</organism>
<dbReference type="InterPro" id="IPR044999">
    <property type="entry name" value="CbbY-like"/>
</dbReference>
<dbReference type="SUPFAM" id="SSF56784">
    <property type="entry name" value="HAD-like"/>
    <property type="match status" value="1"/>
</dbReference>
<dbReference type="Gene3D" id="3.40.50.1000">
    <property type="entry name" value="HAD superfamily/HAD-like"/>
    <property type="match status" value="1"/>
</dbReference>
<dbReference type="SFLD" id="SFLDS00003">
    <property type="entry name" value="Haloacid_Dehalogenase"/>
    <property type="match status" value="1"/>
</dbReference>
<dbReference type="Pfam" id="PF13419">
    <property type="entry name" value="HAD_2"/>
    <property type="match status" value="1"/>
</dbReference>
<dbReference type="PRINTS" id="PR00413">
    <property type="entry name" value="HADHALOGNASE"/>
</dbReference>
<name>S9TWV6_MAGFU</name>
<evidence type="ECO:0000313" key="1">
    <source>
        <dbReference type="EMBL" id="EPY02895.1"/>
    </source>
</evidence>
<dbReference type="NCBIfam" id="TIGR01509">
    <property type="entry name" value="HAD-SF-IA-v3"/>
    <property type="match status" value="1"/>
</dbReference>
<proteinExistence type="predicted"/>
<reference evidence="1 2" key="1">
    <citation type="submission" date="2013-04" db="EMBL/GenBank/DDBJ databases">
        <authorList>
            <person name="Kuznetsov B."/>
            <person name="Ivanovsky R."/>
        </authorList>
    </citation>
    <scope>NUCLEOTIDE SEQUENCE [LARGE SCALE GENOMIC DNA]</scope>
    <source>
        <strain evidence="1 2">MGU-K5</strain>
    </source>
</reference>